<keyword evidence="3" id="KW-1185">Reference proteome</keyword>
<evidence type="ECO:0000256" key="1">
    <source>
        <dbReference type="SAM" id="MobiDB-lite"/>
    </source>
</evidence>
<feature type="region of interest" description="Disordered" evidence="1">
    <location>
        <begin position="48"/>
        <end position="67"/>
    </location>
</feature>
<dbReference type="Proteomes" id="UP000635565">
    <property type="component" value="Unassembled WGS sequence"/>
</dbReference>
<dbReference type="EMBL" id="BNJJ01000025">
    <property type="protein sequence ID" value="GHO88498.1"/>
    <property type="molecule type" value="Genomic_DNA"/>
</dbReference>
<evidence type="ECO:0000313" key="3">
    <source>
        <dbReference type="Proteomes" id="UP000635565"/>
    </source>
</evidence>
<gene>
    <name evidence="2" type="ORF">KSZ_65040</name>
</gene>
<protein>
    <submittedName>
        <fullName evidence="2">Uncharacterized protein</fullName>
    </submittedName>
</protein>
<comment type="caution">
    <text evidence="2">The sequence shown here is derived from an EMBL/GenBank/DDBJ whole genome shotgun (WGS) entry which is preliminary data.</text>
</comment>
<name>A0ABQ3VRP0_9CHLR</name>
<evidence type="ECO:0000313" key="2">
    <source>
        <dbReference type="EMBL" id="GHO88498.1"/>
    </source>
</evidence>
<accession>A0ABQ3VRP0</accession>
<reference evidence="2 3" key="1">
    <citation type="journal article" date="2021" name="Int. J. Syst. Evol. Microbiol.">
        <title>Reticulibacter mediterranei gen. nov., sp. nov., within the new family Reticulibacteraceae fam. nov., and Ktedonospora formicarum gen. nov., sp. nov., Ktedonobacter robiniae sp. nov., Dictyobacter formicarum sp. nov. and Dictyobacter arantiisoli sp. nov., belonging to the class Ktedonobacteria.</title>
        <authorList>
            <person name="Yabe S."/>
            <person name="Zheng Y."/>
            <person name="Wang C.M."/>
            <person name="Sakai Y."/>
            <person name="Abe K."/>
            <person name="Yokota A."/>
            <person name="Donadio S."/>
            <person name="Cavaletti L."/>
            <person name="Monciardini P."/>
        </authorList>
    </citation>
    <scope>NUCLEOTIDE SEQUENCE [LARGE SCALE GENOMIC DNA]</scope>
    <source>
        <strain evidence="2 3">SOSP1-9</strain>
    </source>
</reference>
<sequence>MGRLYSGHTELSDVRSQKKEKRISQHFTFKEAVHDDLQLVPSYQEGYTVPQPEREIASVPAQKNTDT</sequence>
<proteinExistence type="predicted"/>
<organism evidence="2 3">
    <name type="scientific">Dictyobacter formicarum</name>
    <dbReference type="NCBI Taxonomy" id="2778368"/>
    <lineage>
        <taxon>Bacteria</taxon>
        <taxon>Bacillati</taxon>
        <taxon>Chloroflexota</taxon>
        <taxon>Ktedonobacteria</taxon>
        <taxon>Ktedonobacterales</taxon>
        <taxon>Dictyobacteraceae</taxon>
        <taxon>Dictyobacter</taxon>
    </lineage>
</organism>